<accession>A0A6I2UY58</accession>
<feature type="transmembrane region" description="Helical" evidence="1">
    <location>
        <begin position="62"/>
        <end position="80"/>
    </location>
</feature>
<evidence type="ECO:0000313" key="3">
    <source>
        <dbReference type="Proteomes" id="UP000430222"/>
    </source>
</evidence>
<organism evidence="2 3">
    <name type="scientific">Selenomonas montiformis</name>
    <dbReference type="NCBI Taxonomy" id="2652285"/>
    <lineage>
        <taxon>Bacteria</taxon>
        <taxon>Bacillati</taxon>
        <taxon>Bacillota</taxon>
        <taxon>Negativicutes</taxon>
        <taxon>Selenomonadales</taxon>
        <taxon>Selenomonadaceae</taxon>
        <taxon>Selenomonas</taxon>
    </lineage>
</organism>
<dbReference type="EMBL" id="VUNL01000007">
    <property type="protein sequence ID" value="MSV25060.1"/>
    <property type="molecule type" value="Genomic_DNA"/>
</dbReference>
<evidence type="ECO:0000256" key="1">
    <source>
        <dbReference type="SAM" id="Phobius"/>
    </source>
</evidence>
<reference evidence="2 3" key="1">
    <citation type="submission" date="2019-08" db="EMBL/GenBank/DDBJ databases">
        <title>In-depth cultivation of the pig gut microbiome towards novel bacterial diversity and tailored functional studies.</title>
        <authorList>
            <person name="Wylensek D."/>
            <person name="Hitch T.C.A."/>
            <person name="Clavel T."/>
        </authorList>
    </citation>
    <scope>NUCLEOTIDE SEQUENCE [LARGE SCALE GENOMIC DNA]</scope>
    <source>
        <strain evidence="3">WCA-380-WT-3B3</strain>
    </source>
</reference>
<keyword evidence="1" id="KW-0812">Transmembrane</keyword>
<protein>
    <submittedName>
        <fullName evidence="2">Uncharacterized protein</fullName>
    </submittedName>
</protein>
<dbReference type="RefSeq" id="WP_154620830.1">
    <property type="nucleotide sequence ID" value="NZ_VUNL01000007.1"/>
</dbReference>
<keyword evidence="1" id="KW-1133">Transmembrane helix</keyword>
<comment type="caution">
    <text evidence="2">The sequence shown here is derived from an EMBL/GenBank/DDBJ whole genome shotgun (WGS) entry which is preliminary data.</text>
</comment>
<proteinExistence type="predicted"/>
<keyword evidence="3" id="KW-1185">Reference proteome</keyword>
<dbReference type="AlphaFoldDB" id="A0A6I2UY58"/>
<keyword evidence="1" id="KW-0472">Membrane</keyword>
<gene>
    <name evidence="2" type="ORF">FYJ78_07660</name>
</gene>
<evidence type="ECO:0000313" key="2">
    <source>
        <dbReference type="EMBL" id="MSV25060.1"/>
    </source>
</evidence>
<name>A0A6I2UY58_9FIRM</name>
<dbReference type="Proteomes" id="UP000430222">
    <property type="component" value="Unassembled WGS sequence"/>
</dbReference>
<sequence>MSRDNLFREMIEENTPSADSLGLRPIPSRPLDHSKEYYQQSLKHFADRSAKNGHQTKGFRRWIPLLAIVACLGAGIGIYLNPHGRTMAEQLPVQALQAGKQHLAERFWQTAEKVLPEKLASKIIKKPELSLGKAVLGMSEKEMRETLAIDRGAFVDGSYVFHRYKDVTVGVRNGRVDAIASDGPSVKTARGLHEGSPYDDVVKAYGKDYATKERKDLVLYEYPFQDKLGRKGLLWFAVRKKDKKVDYISMRVIK</sequence>